<reference evidence="3" key="1">
    <citation type="submission" date="2018-03" db="EMBL/GenBank/DDBJ databases">
        <authorList>
            <person name="Nunes O.C."/>
            <person name="Lopes A.R."/>
            <person name="Froufe H."/>
            <person name="Munoz-Merida A."/>
            <person name="Barroso C."/>
            <person name="Egas C."/>
        </authorList>
    </citation>
    <scope>NUCLEOTIDE SEQUENCE</scope>
    <source>
        <strain evidence="3">ON4</strain>
    </source>
</reference>
<dbReference type="RefSeq" id="WP_106486641.1">
    <property type="nucleotide sequence ID" value="NZ_CP028426.1"/>
</dbReference>
<evidence type="ECO:0000256" key="2">
    <source>
        <dbReference type="SAM" id="Phobius"/>
    </source>
</evidence>
<protein>
    <submittedName>
        <fullName evidence="3">Ribonuclease BN</fullName>
    </submittedName>
</protein>
<gene>
    <name evidence="3" type="ORF">C7K25_04755</name>
</gene>
<feature type="transmembrane region" description="Helical" evidence="2">
    <location>
        <begin position="64"/>
        <end position="82"/>
    </location>
</feature>
<reference evidence="3" key="2">
    <citation type="journal article" date="2022" name="Sci. Rep.">
        <title>In silico prediction of the enzymes involved in the degradation of the herbicide molinate by Gulosibacter molinativorax ON4T.</title>
        <authorList>
            <person name="Lopes A.R."/>
            <person name="Bunin E."/>
            <person name="Viana A.T."/>
            <person name="Froufe H."/>
            <person name="Munoz-Merida A."/>
            <person name="Pinho D."/>
            <person name="Figueiredo J."/>
            <person name="Barroso C."/>
            <person name="Vaz-Moreira I."/>
            <person name="Bellanger X."/>
            <person name="Egas C."/>
            <person name="Nunes O.C."/>
        </authorList>
    </citation>
    <scope>NUCLEOTIDE SEQUENCE</scope>
    <source>
        <strain evidence="3">ON4</strain>
    </source>
</reference>
<feature type="transmembrane region" description="Helical" evidence="2">
    <location>
        <begin position="210"/>
        <end position="230"/>
    </location>
</feature>
<feature type="transmembrane region" description="Helical" evidence="2">
    <location>
        <begin position="151"/>
        <end position="169"/>
    </location>
</feature>
<dbReference type="PANTHER" id="PTHR40033">
    <property type="entry name" value="NA(+)-MALATE SYMPORTER"/>
    <property type="match status" value="1"/>
</dbReference>
<feature type="region of interest" description="Disordered" evidence="1">
    <location>
        <begin position="1"/>
        <end position="40"/>
    </location>
</feature>
<dbReference type="InterPro" id="IPR004679">
    <property type="entry name" value="2-OHcarboxylate_transport"/>
</dbReference>
<accession>A0ABT7C6M8</accession>
<sequence length="487" mass="51236">MSSNEAASKATAVDANAAEPNEANMEQNQGQAPKGPSRTEMIATSNPAIATQKKRYTWRRINDMPIWWFLAVLATVAVAVYTGNLPEALLGGFAVTLTLGGLLTWIGSMIPGLRDYGLATLLCTFVPSAIIFFGLMPEIVTETVTAFMTEVGFLDFIVAAIITGAVLGMPRKLLIKAGPRFLVPLAGCIVLTFAIIGGLGALFGRGFIETMLLIAAPTMAGGIGVGAIPMSEMYAAETGQDVGVYFAQLVAVTALANGICILIAGIVRGLGSKKPNLFPGFYGGGQLMRIEDKNGDLTMPKAKASATFLSLGKGLLITAVLYTLANVLNAYMPLLHTFAWLIISAAILKIFNLFPSELEEAATEWGSLMTTYFVPALLVGVSIAYINLEEVIHAVADPVFLLLVVLCVAVSGLVAGFLGYLLKFYFVEAMVIPGFVMADSGGSGDVAVLSASNLMHLMPFAALATRIGGAFTLFITALLVPLLSVVS</sequence>
<dbReference type="Proteomes" id="UP001170379">
    <property type="component" value="Unassembled WGS sequence"/>
</dbReference>
<dbReference type="EMBL" id="PXVD01000006">
    <property type="protein sequence ID" value="MDJ1370680.1"/>
    <property type="molecule type" value="Genomic_DNA"/>
</dbReference>
<feature type="transmembrane region" description="Helical" evidence="2">
    <location>
        <begin position="88"/>
        <end position="106"/>
    </location>
</feature>
<keyword evidence="2" id="KW-0812">Transmembrane</keyword>
<evidence type="ECO:0000313" key="3">
    <source>
        <dbReference type="EMBL" id="MDJ1370680.1"/>
    </source>
</evidence>
<feature type="compositionally biased region" description="Low complexity" evidence="1">
    <location>
        <begin position="15"/>
        <end position="28"/>
    </location>
</feature>
<feature type="transmembrane region" description="Helical" evidence="2">
    <location>
        <begin position="400"/>
        <end position="422"/>
    </location>
</feature>
<feature type="transmembrane region" description="Helical" evidence="2">
    <location>
        <begin position="366"/>
        <end position="388"/>
    </location>
</feature>
<organism evidence="3 4">
    <name type="scientific">Gulosibacter molinativorax</name>
    <dbReference type="NCBI Taxonomy" id="256821"/>
    <lineage>
        <taxon>Bacteria</taxon>
        <taxon>Bacillati</taxon>
        <taxon>Actinomycetota</taxon>
        <taxon>Actinomycetes</taxon>
        <taxon>Micrococcales</taxon>
        <taxon>Microbacteriaceae</taxon>
        <taxon>Gulosibacter</taxon>
    </lineage>
</organism>
<dbReference type="Pfam" id="PF03390">
    <property type="entry name" value="2HCT"/>
    <property type="match status" value="1"/>
</dbReference>
<feature type="transmembrane region" description="Helical" evidence="2">
    <location>
        <begin position="181"/>
        <end position="204"/>
    </location>
</feature>
<proteinExistence type="predicted"/>
<evidence type="ECO:0000313" key="4">
    <source>
        <dbReference type="Proteomes" id="UP001170379"/>
    </source>
</evidence>
<evidence type="ECO:0000256" key="1">
    <source>
        <dbReference type="SAM" id="MobiDB-lite"/>
    </source>
</evidence>
<feature type="transmembrane region" description="Helical" evidence="2">
    <location>
        <begin position="337"/>
        <end position="354"/>
    </location>
</feature>
<dbReference type="PIRSF" id="PIRSF005348">
    <property type="entry name" value="YxkH"/>
    <property type="match status" value="1"/>
</dbReference>
<feature type="transmembrane region" description="Helical" evidence="2">
    <location>
        <begin position="242"/>
        <end position="267"/>
    </location>
</feature>
<dbReference type="PANTHER" id="PTHR40033:SF1">
    <property type="entry name" value="CITRATE-SODIUM SYMPORTER"/>
    <property type="match status" value="1"/>
</dbReference>
<feature type="transmembrane region" description="Helical" evidence="2">
    <location>
        <begin position="118"/>
        <end position="139"/>
    </location>
</feature>
<feature type="transmembrane region" description="Helical" evidence="2">
    <location>
        <begin position="463"/>
        <end position="486"/>
    </location>
</feature>
<keyword evidence="2" id="KW-1133">Transmembrane helix</keyword>
<comment type="caution">
    <text evidence="3">The sequence shown here is derived from an EMBL/GenBank/DDBJ whole genome shotgun (WGS) entry which is preliminary data.</text>
</comment>
<keyword evidence="2" id="KW-0472">Membrane</keyword>
<keyword evidence="4" id="KW-1185">Reference proteome</keyword>
<feature type="transmembrane region" description="Helical" evidence="2">
    <location>
        <begin position="304"/>
        <end position="325"/>
    </location>
</feature>
<name>A0ABT7C6M8_9MICO</name>